<name>A0A915ETQ2_9CEST</name>
<dbReference type="GO" id="GO:0005524">
    <property type="term" value="F:ATP binding"/>
    <property type="evidence" value="ECO:0007669"/>
    <property type="project" value="UniProtKB-UniRule"/>
</dbReference>
<dbReference type="GO" id="GO:0005886">
    <property type="term" value="C:plasma membrane"/>
    <property type="evidence" value="ECO:0007669"/>
    <property type="project" value="TreeGrafter"/>
</dbReference>
<dbReference type="GO" id="GO:0046854">
    <property type="term" value="P:phosphatidylinositol phosphate biosynthetic process"/>
    <property type="evidence" value="ECO:0007669"/>
    <property type="project" value="TreeGrafter"/>
</dbReference>
<dbReference type="Gene3D" id="3.30.200.20">
    <property type="entry name" value="Phosphorylase Kinase, domain 1"/>
    <property type="match status" value="1"/>
</dbReference>
<keyword evidence="1" id="KW-0547">Nucleotide-binding</keyword>
<keyword evidence="1" id="KW-0418">Kinase</keyword>
<feature type="region of interest" description="Disordered" evidence="2">
    <location>
        <begin position="1241"/>
        <end position="1264"/>
    </location>
</feature>
<dbReference type="CDD" id="cd17301">
    <property type="entry name" value="PIPKc_PIP5KI"/>
    <property type="match status" value="1"/>
</dbReference>
<feature type="domain" description="PIPK" evidence="4">
    <location>
        <begin position="549"/>
        <end position="973"/>
    </location>
</feature>
<dbReference type="GO" id="GO:0004672">
    <property type="term" value="F:protein kinase activity"/>
    <property type="evidence" value="ECO:0007669"/>
    <property type="project" value="InterPro"/>
</dbReference>
<feature type="domain" description="Protein kinase" evidence="3">
    <location>
        <begin position="205"/>
        <end position="537"/>
    </location>
</feature>
<evidence type="ECO:0000259" key="4">
    <source>
        <dbReference type="PROSITE" id="PS51455"/>
    </source>
</evidence>
<dbReference type="InterPro" id="IPR000719">
    <property type="entry name" value="Prot_kinase_dom"/>
</dbReference>
<evidence type="ECO:0000259" key="3">
    <source>
        <dbReference type="PROSITE" id="PS50011"/>
    </source>
</evidence>
<dbReference type="GO" id="GO:0016308">
    <property type="term" value="F:1-phosphatidylinositol-4-phosphate 5-kinase activity"/>
    <property type="evidence" value="ECO:0007669"/>
    <property type="project" value="TreeGrafter"/>
</dbReference>
<feature type="compositionally biased region" description="Low complexity" evidence="2">
    <location>
        <begin position="1130"/>
        <end position="1144"/>
    </location>
</feature>
<accession>A0A915ETQ2</accession>
<reference evidence="6" key="1">
    <citation type="submission" date="2022-11" db="UniProtKB">
        <authorList>
            <consortium name="WormBaseParasite"/>
        </authorList>
    </citation>
    <scope>IDENTIFICATION</scope>
</reference>
<proteinExistence type="predicted"/>
<sequence>MDYGDVSTPLVADTSTTTFSDESAIGDSSTKAEFFSPKHDSSFWKRRRRSYINNYDSKSIQRIREIRKALGRVEIESKPYLDFRLRFAEDMAINSLILASRKRLSKSISASPSMLFGPCESEGLVSAKKQREEVVNDLNQRCLLCLFERAASEVERFVMCEEATPPLVQTKFSNRYADVHYDGSSTDLDLVDHTLVNGSSLVKLYSVIRELCRTNDGIIYKARHRLTGVVYCIKRSIRRSSVGRSEDSLLNALNESQALSVLRHTNIVRFYNSWMEAGSLLTQLEYCLGGSLFDCLNEVALTHNAPSVAFNADGNDDASAGYRMQGLDSHRPALSSPSDATLTKLLSDIARALDYIHTKWCMAHKKVGLKTILVQLKPQAARKAYRSDEKVNDARRRCCELLLSGETNGLDFKLSDFGGASRVSEQEDVRGSDVYALGVTARGVGVLPADNELNEVGPSSVCASLQPILQLMLKPLAVDRVTASDVLEYIAASSNDDTSTDPAGDPPRSPFKLKLSSSLGRKDSDAKTSKKIGHRRVTNQGTVTYKKTPTSEIQRAIQLGIQHSIGTLQQKQVRDVLFRDFEVVETVDFPRSGTKTTPAHGLSDFRFRTFAPVAFRSFRDQFQLDIRDYLHSLCSRELRELSNPGASGSIFYISADDEFIIKTVQHKEANFLQKLLPEYYMNLVQHTRTLLPKFYGLHCYQSSGKNIRFVVMNNLLPSSVKMHERYDLKGSSYKRKANERELAKTSPTLKDLDFKERHPNGIWLEADTYDALMKTIERDCRVLESFQIMDYSLLLGVHNFDRAERDRQNRKSKQSPDNGIVASAVSGAGGTEQNLRMLTLSESSKRRSDGDAVGRVRRSTSPFARNAFRARSGNKRLAAYSTAMESIEAKTEPVEIEPTDSEKATLLGGLPARSYSGDRLFLFIGIIDILQSYRMVKKMEHTIKSVVIDAETVSVTNPSFYAKRFQNALGNCIFRRTPYLDPPQLFGPKARRFRRLAHLAMRQTSARRRQLQSAKLPLPSSNLNDLALSLISPSNETASSVTTWPRQRFLNTVSRYSSGCSSGYSTMVNNHNCGAGLVPDLPYPDYTHPASVPICRTRPSPGTESCLFDSSRGELSWCEQSIISLRMGSESDLSDSNTTSTSSDINANGKIVPADGTVMTTQGKRTVEELDSQLVAVQKLVRRERARKQREEAYKNRSVASLHLLAMSNASTPPLPLHYATVSRRSVPRAFLMPKPVDLRNRTPSVQRSNCVTTSSPPLPSLSKPQPAIPIAAVVSTSALS</sequence>
<keyword evidence="5" id="KW-1185">Reference proteome</keyword>
<dbReference type="Proteomes" id="UP000887562">
    <property type="component" value="Unplaced"/>
</dbReference>
<dbReference type="Gene3D" id="3.30.810.10">
    <property type="entry name" value="2-Layer Sandwich"/>
    <property type="match status" value="1"/>
</dbReference>
<protein>
    <submittedName>
        <fullName evidence="6">Uncharacterized protein</fullName>
    </submittedName>
</protein>
<feature type="region of interest" description="Disordered" evidence="2">
    <location>
        <begin position="805"/>
        <end position="826"/>
    </location>
</feature>
<dbReference type="InterPro" id="IPR011009">
    <property type="entry name" value="Kinase-like_dom_sf"/>
</dbReference>
<evidence type="ECO:0000256" key="2">
    <source>
        <dbReference type="SAM" id="MobiDB-lite"/>
    </source>
</evidence>
<dbReference type="PROSITE" id="PS51455">
    <property type="entry name" value="PIPK"/>
    <property type="match status" value="1"/>
</dbReference>
<dbReference type="PROSITE" id="PS50011">
    <property type="entry name" value="PROTEIN_KINASE_DOM"/>
    <property type="match status" value="1"/>
</dbReference>
<dbReference type="PANTHER" id="PTHR23086">
    <property type="entry name" value="PHOSPHATIDYLINOSITOL-4-PHOSPHATE 5-KINASE"/>
    <property type="match status" value="1"/>
</dbReference>
<organism evidence="5 6">
    <name type="scientific">Echinococcus canadensis</name>
    <dbReference type="NCBI Taxonomy" id="519352"/>
    <lineage>
        <taxon>Eukaryota</taxon>
        <taxon>Metazoa</taxon>
        <taxon>Spiralia</taxon>
        <taxon>Lophotrochozoa</taxon>
        <taxon>Platyhelminthes</taxon>
        <taxon>Cestoda</taxon>
        <taxon>Eucestoda</taxon>
        <taxon>Cyclophyllidea</taxon>
        <taxon>Taeniidae</taxon>
        <taxon>Echinococcus</taxon>
        <taxon>Echinococcus canadensis group</taxon>
    </lineage>
</organism>
<keyword evidence="1" id="KW-0067">ATP-binding</keyword>
<evidence type="ECO:0000256" key="1">
    <source>
        <dbReference type="PROSITE-ProRule" id="PRU00781"/>
    </source>
</evidence>
<evidence type="ECO:0000313" key="6">
    <source>
        <dbReference type="WBParaSite" id="maker-E.canG7_contigs_2829-snap-gene-1.68-mRNA-1"/>
    </source>
</evidence>
<dbReference type="SMART" id="SM00330">
    <property type="entry name" value="PIPKc"/>
    <property type="match status" value="1"/>
</dbReference>
<dbReference type="Pfam" id="PF00069">
    <property type="entry name" value="Pkinase"/>
    <property type="match status" value="1"/>
</dbReference>
<dbReference type="SMART" id="SM00220">
    <property type="entry name" value="S_TKc"/>
    <property type="match status" value="1"/>
</dbReference>
<dbReference type="InterPro" id="IPR027483">
    <property type="entry name" value="PInositol-4-P-4/5-kinase_C_sf"/>
</dbReference>
<dbReference type="SUPFAM" id="SSF56104">
    <property type="entry name" value="SAICAR synthase-like"/>
    <property type="match status" value="1"/>
</dbReference>
<dbReference type="Gene3D" id="1.10.510.10">
    <property type="entry name" value="Transferase(Phosphotransferase) domain 1"/>
    <property type="match status" value="1"/>
</dbReference>
<dbReference type="Gene3D" id="3.30.800.10">
    <property type="entry name" value="Phosphatidylinositol Phosphate Kinase II Beta"/>
    <property type="match status" value="1"/>
</dbReference>
<feature type="region of interest" description="Disordered" evidence="2">
    <location>
        <begin position="1129"/>
        <end position="1150"/>
    </location>
</feature>
<dbReference type="PANTHER" id="PTHR23086:SF101">
    <property type="entry name" value="LP03320P-RELATED"/>
    <property type="match status" value="1"/>
</dbReference>
<dbReference type="Pfam" id="PF01504">
    <property type="entry name" value="PIP5K"/>
    <property type="match status" value="1"/>
</dbReference>
<feature type="compositionally biased region" description="Polar residues" evidence="2">
    <location>
        <begin position="1242"/>
        <end position="1254"/>
    </location>
</feature>
<dbReference type="InterPro" id="IPR002498">
    <property type="entry name" value="PInositol-4-P-4/5-kinase_core"/>
</dbReference>
<dbReference type="WBParaSite" id="maker-E.canG7_contigs_2829-snap-gene-1.68-mRNA-1">
    <property type="protein sequence ID" value="maker-E.canG7_contigs_2829-snap-gene-1.68-mRNA-1"/>
    <property type="gene ID" value="EcG7_00806"/>
</dbReference>
<feature type="region of interest" description="Disordered" evidence="2">
    <location>
        <begin position="494"/>
        <end position="543"/>
    </location>
</feature>
<dbReference type="InterPro" id="IPR023610">
    <property type="entry name" value="PInositol-4/5-P-5/4-kinase"/>
</dbReference>
<dbReference type="SUPFAM" id="SSF56112">
    <property type="entry name" value="Protein kinase-like (PK-like)"/>
    <property type="match status" value="1"/>
</dbReference>
<keyword evidence="1" id="KW-0808">Transferase</keyword>
<dbReference type="InterPro" id="IPR027484">
    <property type="entry name" value="PInositol-4-P-5-kinase_N"/>
</dbReference>
<evidence type="ECO:0000313" key="5">
    <source>
        <dbReference type="Proteomes" id="UP000887562"/>
    </source>
</evidence>